<sequence length="368" mass="40631">MNKVVKALLIGAVGVLGATSLLTTSASADNRTGYVYSPEVSTANGGWNWLENGKPYTGFRYYMGTYYWFVNGVRQNAGWRDAWGMRYYTDDSGRAVQGNQAINGTVYSFGDNGTFFLRGKVKDAYVPVNNSGWSWVTNGANFTGFRFYMGAYYWFQNGVRQNSQWETAWGMNYYVGRDGRAVQGLQTINNKKYYFGNDGTFYSRAVPGKPTYFSQWDGRWSGTWFNGGTFGATGCVPSSIAMIMNGSYGVNTTPRDVANRLGGASMSYGASGRDLVRMVNSFGHTTRNLTTPAQVKDALRDGYPVIFLINVGIGHAVAAYGYSDGNTEVFDPYNHQFYNGWNSVDGLIGRLSADPHDWDAGTPVFAIE</sequence>
<gene>
    <name evidence="3" type="primary">toxA_3</name>
    <name evidence="3" type="ORF">ab3b_02399</name>
</gene>
<keyword evidence="1" id="KW-0732">Signal</keyword>
<dbReference type="EMBL" id="JWHT01000083">
    <property type="protein sequence ID" value="KIU19371.1"/>
    <property type="molecule type" value="Genomic_DNA"/>
</dbReference>
<dbReference type="Gene3D" id="3.90.70.10">
    <property type="entry name" value="Cysteine proteinases"/>
    <property type="match status" value="1"/>
</dbReference>
<protein>
    <submittedName>
        <fullName evidence="3">ToxA_3 protein</fullName>
    </submittedName>
</protein>
<evidence type="ECO:0000259" key="2">
    <source>
        <dbReference type="Pfam" id="PF13529"/>
    </source>
</evidence>
<dbReference type="PATRIC" id="fig|137591.24.peg.2358"/>
<dbReference type="Gene3D" id="2.10.270.10">
    <property type="entry name" value="Cholin Binding"/>
    <property type="match status" value="2"/>
</dbReference>
<name>A0A0D1LTE4_9LACO</name>
<evidence type="ECO:0000313" key="4">
    <source>
        <dbReference type="Proteomes" id="UP000032289"/>
    </source>
</evidence>
<dbReference type="RefSeq" id="WP_052498664.1">
    <property type="nucleotide sequence ID" value="NZ_JWHT01000083.1"/>
</dbReference>
<proteinExistence type="predicted"/>
<dbReference type="SUPFAM" id="SSF69360">
    <property type="entry name" value="Cell wall binding repeat"/>
    <property type="match status" value="1"/>
</dbReference>
<evidence type="ECO:0000256" key="1">
    <source>
        <dbReference type="SAM" id="SignalP"/>
    </source>
</evidence>
<feature type="domain" description="Peptidase C39-like" evidence="2">
    <location>
        <begin position="212"/>
        <end position="333"/>
    </location>
</feature>
<comment type="caution">
    <text evidence="3">The sequence shown here is derived from an EMBL/GenBank/DDBJ whole genome shotgun (WGS) entry which is preliminary data.</text>
</comment>
<dbReference type="Pfam" id="PF13529">
    <property type="entry name" value="Peptidase_C39_2"/>
    <property type="match status" value="1"/>
</dbReference>
<feature type="chain" id="PRO_5002232899" evidence="1">
    <location>
        <begin position="29"/>
        <end position="368"/>
    </location>
</feature>
<reference evidence="3 4" key="1">
    <citation type="journal article" date="2015" name="Microbiology (Mosc.)">
        <title>Genomics of the Weissella cibaria species with an examination of its metabolic traits.</title>
        <authorList>
            <person name="Lynch K.M."/>
            <person name="Lucid A."/>
            <person name="Arendt E.K."/>
            <person name="Sleator R.D."/>
            <person name="Lucey B."/>
            <person name="Coffey A."/>
        </authorList>
    </citation>
    <scope>NUCLEOTIDE SEQUENCE [LARGE SCALE GENOMIC DNA]</scope>
    <source>
        <strain evidence="3 4">AB3b</strain>
    </source>
</reference>
<feature type="signal peptide" evidence="1">
    <location>
        <begin position="1"/>
        <end position="28"/>
    </location>
</feature>
<accession>A0A0D1LTE4</accession>
<dbReference type="AlphaFoldDB" id="A0A0D1LTE4"/>
<evidence type="ECO:0000313" key="3">
    <source>
        <dbReference type="EMBL" id="KIU19371.1"/>
    </source>
</evidence>
<dbReference type="InterPro" id="IPR039564">
    <property type="entry name" value="Peptidase_C39-like"/>
</dbReference>
<organism evidence="3 4">
    <name type="scientific">Weissella cibaria</name>
    <dbReference type="NCBI Taxonomy" id="137591"/>
    <lineage>
        <taxon>Bacteria</taxon>
        <taxon>Bacillati</taxon>
        <taxon>Bacillota</taxon>
        <taxon>Bacilli</taxon>
        <taxon>Lactobacillales</taxon>
        <taxon>Lactobacillaceae</taxon>
        <taxon>Weissella</taxon>
    </lineage>
</organism>
<dbReference type="Proteomes" id="UP000032289">
    <property type="component" value="Unassembled WGS sequence"/>
</dbReference>